<keyword evidence="1" id="KW-0614">Plasmid</keyword>
<organism evidence="1 2">
    <name type="scientific">Carbonactinospora thermoautotrophica</name>
    <dbReference type="NCBI Taxonomy" id="1469144"/>
    <lineage>
        <taxon>Bacteria</taxon>
        <taxon>Bacillati</taxon>
        <taxon>Actinomycetota</taxon>
        <taxon>Actinomycetes</taxon>
        <taxon>Kitasatosporales</taxon>
        <taxon>Carbonactinosporaceae</taxon>
        <taxon>Carbonactinospora</taxon>
    </lineage>
</organism>
<dbReference type="PATRIC" id="fig|1469144.10.peg.58"/>
<reference evidence="2" key="1">
    <citation type="submission" date="2015-04" db="EMBL/GenBank/DDBJ databases">
        <title>Physiological reanalysis, assessment of diazotrophy, and genome sequences of multiple isolates of Streptomyces thermoautotrophicus.</title>
        <authorList>
            <person name="MacKellar D.C."/>
            <person name="Lieber L."/>
            <person name="Norman J."/>
            <person name="Bolger A."/>
            <person name="Tobin C."/>
            <person name="Murray J.W."/>
            <person name="Chang R."/>
            <person name="Ford T."/>
            <person name="Nguyen P.Q."/>
            <person name="Woodward J."/>
            <person name="Permingeat H."/>
            <person name="Joshi N.S."/>
            <person name="Silver P.A."/>
            <person name="Usadel B."/>
            <person name="Rutherford A.W."/>
            <person name="Friesen M."/>
            <person name="Prell J."/>
        </authorList>
    </citation>
    <scope>NUCLEOTIDE SEQUENCE [LARGE SCALE GENOMIC DNA]</scope>
    <source>
        <strain evidence="2">H1</strain>
    </source>
</reference>
<evidence type="ECO:0000313" key="2">
    <source>
        <dbReference type="Proteomes" id="UP000070188"/>
    </source>
</evidence>
<gene>
    <name evidence="1" type="ORF">LI90_4382</name>
</gene>
<comment type="caution">
    <text evidence="1">The sequence shown here is derived from an EMBL/GenBank/DDBJ whole genome shotgun (WGS) entry which is preliminary data.</text>
</comment>
<dbReference type="Proteomes" id="UP000070188">
    <property type="component" value="Unassembled WGS sequence"/>
</dbReference>
<dbReference type="AlphaFoldDB" id="A0A132MHS4"/>
<sequence>MMTEPRKTPAPRDPAGRVAALVEEDASHIDPNVLVSLSTRIPAGLRLEIRQMALLEGRKAQELIIEALQQYVERRRRRKAAG</sequence>
<keyword evidence="2" id="KW-1185">Reference proteome</keyword>
<accession>A0A132MHS4</accession>
<proteinExistence type="predicted"/>
<protein>
    <recommendedName>
        <fullName evidence="3">CopG family transcriptional regulator</fullName>
    </recommendedName>
</protein>
<evidence type="ECO:0000313" key="1">
    <source>
        <dbReference type="EMBL" id="KWW97410.1"/>
    </source>
</evidence>
<evidence type="ECO:0008006" key="3">
    <source>
        <dbReference type="Google" id="ProtNLM"/>
    </source>
</evidence>
<name>A0A132MHS4_9ACTN</name>
<geneLocation type="plasmid" evidence="1">
    <name>unnamed</name>
</geneLocation>
<dbReference type="EMBL" id="LAXD01000002">
    <property type="protein sequence ID" value="KWW97410.1"/>
    <property type="molecule type" value="Genomic_DNA"/>
</dbReference>